<sequence length="192" mass="20871">MNPVEDHTFRGAFWYKEYTELPFGRQRLRGFVRVAVRRIKNEEGDFCQIVTRELIKYVRVPLSNVDLKLARLGKMSSSRLGNHSDGKISSALGSSCKLRCGALSLLFLESFFAQTGQRISGFVMVMCLRARSVDRGTGAWSVEQELGAGAGSRSWELGAGAGSWELGAGAGSRSWELGAGAGSWEQELGAGS</sequence>
<dbReference type="RefSeq" id="XP_030979389.1">
    <property type="nucleotide sequence ID" value="XM_031127997.1"/>
</dbReference>
<dbReference type="KEGG" id="pgri:PgNI_07995"/>
<name>A0A6P8AX03_PYRGI</name>
<evidence type="ECO:0000313" key="2">
    <source>
        <dbReference type="RefSeq" id="XP_030979389.1"/>
    </source>
</evidence>
<gene>
    <name evidence="2" type="ORF">PgNI_07995</name>
</gene>
<dbReference type="Proteomes" id="UP000515153">
    <property type="component" value="Chromosome V"/>
</dbReference>
<protein>
    <submittedName>
        <fullName evidence="2">Uncharacterized protein</fullName>
    </submittedName>
</protein>
<evidence type="ECO:0000313" key="1">
    <source>
        <dbReference type="Proteomes" id="UP000515153"/>
    </source>
</evidence>
<dbReference type="GeneID" id="41962906"/>
<reference evidence="2" key="2">
    <citation type="submission" date="2019-10" db="EMBL/GenBank/DDBJ databases">
        <authorList>
            <consortium name="NCBI Genome Project"/>
        </authorList>
    </citation>
    <scope>NUCLEOTIDE SEQUENCE</scope>
    <source>
        <strain evidence="2">NI907</strain>
    </source>
</reference>
<reference evidence="1 2" key="1">
    <citation type="journal article" date="2019" name="Mol. Biol. Evol.">
        <title>Blast fungal genomes show frequent chromosomal changes, gene gains and losses, and effector gene turnover.</title>
        <authorList>
            <person name="Gomez Luciano L.B."/>
            <person name="Jason Tsai I."/>
            <person name="Chuma I."/>
            <person name="Tosa Y."/>
            <person name="Chen Y.H."/>
            <person name="Li J.Y."/>
            <person name="Li M.Y."/>
            <person name="Jade Lu M.Y."/>
            <person name="Nakayashiki H."/>
            <person name="Li W.H."/>
        </authorList>
    </citation>
    <scope>NUCLEOTIDE SEQUENCE [LARGE SCALE GENOMIC DNA]</scope>
    <source>
        <strain evidence="1 2">NI907</strain>
    </source>
</reference>
<accession>A0A6P8AX03</accession>
<organism evidence="1 2">
    <name type="scientific">Pyricularia grisea</name>
    <name type="common">Crabgrass-specific blast fungus</name>
    <name type="synonym">Magnaporthe grisea</name>
    <dbReference type="NCBI Taxonomy" id="148305"/>
    <lineage>
        <taxon>Eukaryota</taxon>
        <taxon>Fungi</taxon>
        <taxon>Dikarya</taxon>
        <taxon>Ascomycota</taxon>
        <taxon>Pezizomycotina</taxon>
        <taxon>Sordariomycetes</taxon>
        <taxon>Sordariomycetidae</taxon>
        <taxon>Magnaporthales</taxon>
        <taxon>Pyriculariaceae</taxon>
        <taxon>Pyricularia</taxon>
    </lineage>
</organism>
<keyword evidence="1" id="KW-1185">Reference proteome</keyword>
<dbReference type="AlphaFoldDB" id="A0A6P8AX03"/>
<proteinExistence type="predicted"/>
<reference evidence="2" key="3">
    <citation type="submission" date="2025-08" db="UniProtKB">
        <authorList>
            <consortium name="RefSeq"/>
        </authorList>
    </citation>
    <scope>IDENTIFICATION</scope>
    <source>
        <strain evidence="2">NI907</strain>
    </source>
</reference>